<dbReference type="PROSITE" id="PS50931">
    <property type="entry name" value="HTH_LYSR"/>
    <property type="match status" value="1"/>
</dbReference>
<dbReference type="Pfam" id="PF00126">
    <property type="entry name" value="HTH_1"/>
    <property type="match status" value="1"/>
</dbReference>
<dbReference type="EMBL" id="FOPK01000017">
    <property type="protein sequence ID" value="SFH24510.1"/>
    <property type="molecule type" value="Genomic_DNA"/>
</dbReference>
<dbReference type="KEGG" id="mphy:MCBMB27_03823"/>
<dbReference type="Proteomes" id="UP000185487">
    <property type="component" value="Chromosome"/>
</dbReference>
<evidence type="ECO:0000256" key="2">
    <source>
        <dbReference type="ARBA" id="ARBA00023015"/>
    </source>
</evidence>
<keyword evidence="3 7" id="KW-0238">DNA-binding</keyword>
<sequence>MMVLRRAIELGSIAAAGRATGLSAEMAGQHLKALETRLAVRLLSRTTRRLAPTDAGRAYYERCVAALEEIALAEAEAGARQAEPSGRLRLTAPLGFGNALLAPAIAAFLARHPRVDVEIDLSENKTDLLAGNYDLAIRLGELAPSSLVSRRLASFPLILAASPAYLAASGMPQHPRDLAQHEALIYAQTDAPMTWCFRSREGQRANAALRGRIVASDVEFLVRLALLGRGLLLAPSFLLDDHLKTGSLVEVMPGWHERSLPLHLLWPHRALIPVPTRAFIDFLVGWAVSELKGSRASPS</sequence>
<evidence type="ECO:0000313" key="8">
    <source>
        <dbReference type="Proteomes" id="UP000185487"/>
    </source>
</evidence>
<dbReference type="SUPFAM" id="SSF46785">
    <property type="entry name" value="Winged helix' DNA-binding domain"/>
    <property type="match status" value="1"/>
</dbReference>
<proteinExistence type="inferred from homology"/>
<keyword evidence="2" id="KW-0805">Transcription regulation</keyword>
<dbReference type="RefSeq" id="WP_075382021.1">
    <property type="nucleotide sequence ID" value="NZ_CP015367.1"/>
</dbReference>
<dbReference type="InterPro" id="IPR005119">
    <property type="entry name" value="LysR_subst-bd"/>
</dbReference>
<dbReference type="Pfam" id="PF03466">
    <property type="entry name" value="LysR_substrate"/>
    <property type="match status" value="1"/>
</dbReference>
<comment type="similarity">
    <text evidence="1">Belongs to the LysR transcriptional regulatory family.</text>
</comment>
<evidence type="ECO:0000313" key="7">
    <source>
        <dbReference type="EMBL" id="SFH24510.1"/>
    </source>
</evidence>
<dbReference type="GO" id="GO:0043565">
    <property type="term" value="F:sequence-specific DNA binding"/>
    <property type="evidence" value="ECO:0007669"/>
    <property type="project" value="TreeGrafter"/>
</dbReference>
<dbReference type="CDD" id="cd08422">
    <property type="entry name" value="PBP2_CrgA_like"/>
    <property type="match status" value="1"/>
</dbReference>
<dbReference type="PANTHER" id="PTHR30537">
    <property type="entry name" value="HTH-TYPE TRANSCRIPTIONAL REGULATOR"/>
    <property type="match status" value="1"/>
</dbReference>
<dbReference type="Proteomes" id="UP000199140">
    <property type="component" value="Unassembled WGS sequence"/>
</dbReference>
<dbReference type="GO" id="GO:0003700">
    <property type="term" value="F:DNA-binding transcription factor activity"/>
    <property type="evidence" value="ECO:0007669"/>
    <property type="project" value="InterPro"/>
</dbReference>
<evidence type="ECO:0000256" key="3">
    <source>
        <dbReference type="ARBA" id="ARBA00023125"/>
    </source>
</evidence>
<dbReference type="GO" id="GO:0006351">
    <property type="term" value="P:DNA-templated transcription"/>
    <property type="evidence" value="ECO:0007669"/>
    <property type="project" value="TreeGrafter"/>
</dbReference>
<reference evidence="6 8" key="1">
    <citation type="submission" date="2016-04" db="EMBL/GenBank/DDBJ databases">
        <title>Complete genome sequencing and analysis of CBMB27, Methylobacterium phyllosphaerae isolated from leaf tissues of rice (Oryza sativa L.).</title>
        <authorList>
            <person name="Lee Y."/>
            <person name="Hwangbo K."/>
            <person name="Chung H."/>
            <person name="Yoo J."/>
            <person name="Kim K.Y."/>
            <person name="Sa T.M."/>
            <person name="Um Y."/>
            <person name="Madhaiyan M."/>
        </authorList>
    </citation>
    <scope>NUCLEOTIDE SEQUENCE [LARGE SCALE GENOMIC DNA]</scope>
    <source>
        <strain evidence="6 8">CBMB27</strain>
    </source>
</reference>
<dbReference type="InterPro" id="IPR036388">
    <property type="entry name" value="WH-like_DNA-bd_sf"/>
</dbReference>
<evidence type="ECO:0000259" key="5">
    <source>
        <dbReference type="PROSITE" id="PS50931"/>
    </source>
</evidence>
<dbReference type="InterPro" id="IPR000847">
    <property type="entry name" value="LysR_HTH_N"/>
</dbReference>
<evidence type="ECO:0000256" key="1">
    <source>
        <dbReference type="ARBA" id="ARBA00009437"/>
    </source>
</evidence>
<name>A0AAE8L7U7_9HYPH</name>
<dbReference type="SUPFAM" id="SSF53850">
    <property type="entry name" value="Periplasmic binding protein-like II"/>
    <property type="match status" value="1"/>
</dbReference>
<evidence type="ECO:0000256" key="4">
    <source>
        <dbReference type="ARBA" id="ARBA00023163"/>
    </source>
</evidence>
<evidence type="ECO:0000313" key="6">
    <source>
        <dbReference type="EMBL" id="APT33114.1"/>
    </source>
</evidence>
<dbReference type="AlphaFoldDB" id="A0AAE8L7U7"/>
<dbReference type="PANTHER" id="PTHR30537:SF5">
    <property type="entry name" value="HTH-TYPE TRANSCRIPTIONAL ACTIVATOR TTDR-RELATED"/>
    <property type="match status" value="1"/>
</dbReference>
<keyword evidence="4" id="KW-0804">Transcription</keyword>
<dbReference type="EMBL" id="CP015367">
    <property type="protein sequence ID" value="APT33114.1"/>
    <property type="molecule type" value="Genomic_DNA"/>
</dbReference>
<gene>
    <name evidence="6" type="ORF">MCBMB27_03823</name>
    <name evidence="7" type="ORF">SAMN05192567_117114</name>
</gene>
<dbReference type="InterPro" id="IPR036390">
    <property type="entry name" value="WH_DNA-bd_sf"/>
</dbReference>
<feature type="domain" description="HTH lysR-type" evidence="5">
    <location>
        <begin position="1"/>
        <end position="53"/>
    </location>
</feature>
<dbReference type="Gene3D" id="1.10.10.10">
    <property type="entry name" value="Winged helix-like DNA-binding domain superfamily/Winged helix DNA-binding domain"/>
    <property type="match status" value="1"/>
</dbReference>
<dbReference type="InterPro" id="IPR058163">
    <property type="entry name" value="LysR-type_TF_proteobact-type"/>
</dbReference>
<dbReference type="Gene3D" id="3.40.190.290">
    <property type="match status" value="1"/>
</dbReference>
<keyword evidence="8" id="KW-1185">Reference proteome</keyword>
<protein>
    <submittedName>
        <fullName evidence="7">DNA-binding transcriptional regulator, LysR family</fullName>
    </submittedName>
    <submittedName>
        <fullName evidence="6">HTH-type transcriptional activator AaeR</fullName>
    </submittedName>
</protein>
<evidence type="ECO:0000313" key="9">
    <source>
        <dbReference type="Proteomes" id="UP000199140"/>
    </source>
</evidence>
<accession>A0AAE8L7U7</accession>
<organism evidence="7 9">
    <name type="scientific">Methylobacterium phyllosphaerae</name>
    <dbReference type="NCBI Taxonomy" id="418223"/>
    <lineage>
        <taxon>Bacteria</taxon>
        <taxon>Pseudomonadati</taxon>
        <taxon>Pseudomonadota</taxon>
        <taxon>Alphaproteobacteria</taxon>
        <taxon>Hyphomicrobiales</taxon>
        <taxon>Methylobacteriaceae</taxon>
        <taxon>Methylobacterium</taxon>
    </lineage>
</organism>
<reference evidence="7 9" key="2">
    <citation type="submission" date="2016-10" db="EMBL/GenBank/DDBJ databases">
        <authorList>
            <person name="Varghese N."/>
            <person name="Submissions S."/>
        </authorList>
    </citation>
    <scope>NUCLEOTIDE SEQUENCE [LARGE SCALE GENOMIC DNA]</scope>
    <source>
        <strain evidence="7 9">CBMB27</strain>
    </source>
</reference>